<evidence type="ECO:0000313" key="1">
    <source>
        <dbReference type="EMBL" id="DAD87590.1"/>
    </source>
</evidence>
<organism evidence="1">
    <name type="scientific">Siphoviridae sp. ctAUQ2</name>
    <dbReference type="NCBI Taxonomy" id="2826182"/>
    <lineage>
        <taxon>Viruses</taxon>
        <taxon>Duplodnaviria</taxon>
        <taxon>Heunggongvirae</taxon>
        <taxon>Uroviricota</taxon>
        <taxon>Caudoviricetes</taxon>
    </lineage>
</organism>
<accession>A0A8S5MZ10</accession>
<proteinExistence type="predicted"/>
<protein>
    <submittedName>
        <fullName evidence="1">LysW biosynthesis protein LysW</fullName>
    </submittedName>
</protein>
<sequence>MCEDTEGVLFYKQPILFSCNICGATDDMNGYDEQCQLFQSMKKNHICHNCAYWQEIIQHPPLNMEVIGGVAYIANPFVHRPLHVIKGNFGKEFYIRKYDRSVWRINNLWVLGKVPERFIAYFPDTANFLSLMTYQKLSKDNFKCHAKGCWDRYHCLRYDLQLEKDGAFNVVPASHRVGDEQCPSFIHLNELQV</sequence>
<dbReference type="EMBL" id="BK015022">
    <property type="protein sequence ID" value="DAD87590.1"/>
    <property type="molecule type" value="Genomic_DNA"/>
</dbReference>
<name>A0A8S5MZ10_9CAUD</name>
<reference evidence="1" key="1">
    <citation type="journal article" date="2021" name="Proc. Natl. Acad. Sci. U.S.A.">
        <title>A Catalog of Tens of Thousands of Viruses from Human Metagenomes Reveals Hidden Associations with Chronic Diseases.</title>
        <authorList>
            <person name="Tisza M.J."/>
            <person name="Buck C.B."/>
        </authorList>
    </citation>
    <scope>NUCLEOTIDE SEQUENCE</scope>
    <source>
        <strain evidence="1">CtAUQ2</strain>
    </source>
</reference>